<dbReference type="PANTHER" id="PTHR48024:SF28">
    <property type="entry name" value="RNA-BINDING PROTEIN 38"/>
    <property type="match status" value="1"/>
</dbReference>
<keyword evidence="4" id="KW-0507">mRNA processing</keyword>
<keyword evidence="3" id="KW-0963">Cytoplasm</keyword>
<evidence type="ECO:0000256" key="11">
    <source>
        <dbReference type="ARBA" id="ARBA00041483"/>
    </source>
</evidence>
<evidence type="ECO:0000256" key="10">
    <source>
        <dbReference type="ARBA" id="ARBA00039528"/>
    </source>
</evidence>
<evidence type="ECO:0000256" key="5">
    <source>
        <dbReference type="ARBA" id="ARBA00022782"/>
    </source>
</evidence>
<evidence type="ECO:0000256" key="8">
    <source>
        <dbReference type="ARBA" id="ARBA00023242"/>
    </source>
</evidence>
<dbReference type="FunFam" id="3.30.70.330:FF:000524">
    <property type="entry name" value="RNA-binding motif protein 38"/>
    <property type="match status" value="1"/>
</dbReference>
<feature type="region of interest" description="Disordered" evidence="15">
    <location>
        <begin position="196"/>
        <end position="217"/>
    </location>
</feature>
<comment type="subcellular location">
    <subcellularLocation>
        <location evidence="2">Cytoplasm</location>
        <location evidence="2">Cytosol</location>
    </subcellularLocation>
    <subcellularLocation>
        <location evidence="1">Nucleus</location>
    </subcellularLocation>
</comment>
<sequence>MLLQPAPCAPSAGFPRPPAAPGAMHGSQKDTTFTKIFVGGLPYHTTDASLRKYFEGFGDIEEAVVITDRQTGKSRGYGFVTMADRAAAERACKDPNPNIDGRKANVNLAYLGAKPRNLQPGESMFPFLALLGCYIQRRYLGDCGVEKAPPVPWPRSGSRLSCARRAVTGQSSLSSGLDPFFQPRVLVGQGVGGASSSCQLSSREEVGPRRTNTRGPWPASAELGVHVGVVWEGRGSCFSLIQGVGMGGFASLNEAEPPAVSRFRLCHRRPAAAPHLGPAHVRADPPLHLPASHRPAQRGDPGRPGATTVLALRRVHTSQPRLRPVPAGRLRPVPVRRIPRHSRQLRGLQLPGRHAPGPVGRRAHSHCLRAVPAPAAAARPDAVRPLAHVAATALWVCPYLCLWRPRGTPLHPGDSL</sequence>
<evidence type="ECO:0000259" key="16">
    <source>
        <dbReference type="PROSITE" id="PS50102"/>
    </source>
</evidence>
<dbReference type="PANTHER" id="PTHR48024">
    <property type="entry name" value="GEO13361P1-RELATED"/>
    <property type="match status" value="1"/>
</dbReference>
<dbReference type="InterPro" id="IPR050886">
    <property type="entry name" value="RNA-binding_reg"/>
</dbReference>
<evidence type="ECO:0000313" key="17">
    <source>
        <dbReference type="Ensembl" id="ENSEASP00005034028.1"/>
    </source>
</evidence>
<feature type="domain" description="RRM" evidence="16">
    <location>
        <begin position="34"/>
        <end position="111"/>
    </location>
</feature>
<evidence type="ECO:0000256" key="3">
    <source>
        <dbReference type="ARBA" id="ARBA00022490"/>
    </source>
</evidence>
<dbReference type="GO" id="GO:0043484">
    <property type="term" value="P:regulation of RNA splicing"/>
    <property type="evidence" value="ECO:0007669"/>
    <property type="project" value="TreeGrafter"/>
</dbReference>
<reference evidence="17" key="1">
    <citation type="submission" date="2023-03" db="UniProtKB">
        <authorList>
            <consortium name="Ensembl"/>
        </authorList>
    </citation>
    <scope>IDENTIFICATION</scope>
</reference>
<organism evidence="17">
    <name type="scientific">Equus asinus asinus</name>
    <dbReference type="NCBI Taxonomy" id="83772"/>
    <lineage>
        <taxon>Eukaryota</taxon>
        <taxon>Metazoa</taxon>
        <taxon>Chordata</taxon>
        <taxon>Craniata</taxon>
        <taxon>Vertebrata</taxon>
        <taxon>Euteleostomi</taxon>
        <taxon>Mammalia</taxon>
        <taxon>Eutheria</taxon>
        <taxon>Laurasiatheria</taxon>
        <taxon>Perissodactyla</taxon>
        <taxon>Equidae</taxon>
        <taxon>Equus</taxon>
    </lineage>
</organism>
<protein>
    <recommendedName>
        <fullName evidence="10">RNA-binding protein 38</fullName>
    </recommendedName>
    <alternativeName>
        <fullName evidence="11">RNA-binding motif protein 38</fullName>
    </alternativeName>
    <alternativeName>
        <fullName evidence="13">RNA-binding region-containing protein 1</fullName>
    </alternativeName>
    <alternativeName>
        <fullName evidence="12">ssDNA-binding protein SEB4</fullName>
    </alternativeName>
</protein>
<dbReference type="SUPFAM" id="SSF54928">
    <property type="entry name" value="RNA-binding domain, RBD"/>
    <property type="match status" value="1"/>
</dbReference>
<evidence type="ECO:0000256" key="9">
    <source>
        <dbReference type="ARBA" id="ARBA00038117"/>
    </source>
</evidence>
<evidence type="ECO:0000256" key="14">
    <source>
        <dbReference type="PROSITE-ProRule" id="PRU00176"/>
    </source>
</evidence>
<comment type="similarity">
    <text evidence="9">Belongs to the RBM38 family.</text>
</comment>
<keyword evidence="6 14" id="KW-0694">RNA-binding</keyword>
<dbReference type="InterPro" id="IPR012677">
    <property type="entry name" value="Nucleotide-bd_a/b_plait_sf"/>
</dbReference>
<evidence type="ECO:0000256" key="4">
    <source>
        <dbReference type="ARBA" id="ARBA00022664"/>
    </source>
</evidence>
<dbReference type="GO" id="GO:0006397">
    <property type="term" value="P:mRNA processing"/>
    <property type="evidence" value="ECO:0007669"/>
    <property type="project" value="UniProtKB-KW"/>
</dbReference>
<dbReference type="Pfam" id="PF00076">
    <property type="entry name" value="RRM_1"/>
    <property type="match status" value="1"/>
</dbReference>
<keyword evidence="5" id="KW-0221">Differentiation</keyword>
<dbReference type="InterPro" id="IPR000504">
    <property type="entry name" value="RRM_dom"/>
</dbReference>
<dbReference type="GO" id="GO:0005829">
    <property type="term" value="C:cytosol"/>
    <property type="evidence" value="ECO:0007669"/>
    <property type="project" value="UniProtKB-SubCell"/>
</dbReference>
<dbReference type="Ensembl" id="ENSEAST00005037097.1">
    <property type="protein sequence ID" value="ENSEASP00005034028.1"/>
    <property type="gene ID" value="ENSEASG00005023262.1"/>
</dbReference>
<dbReference type="SMART" id="SM00360">
    <property type="entry name" value="RRM"/>
    <property type="match status" value="1"/>
</dbReference>
<dbReference type="GO" id="GO:0003730">
    <property type="term" value="F:mRNA 3'-UTR binding"/>
    <property type="evidence" value="ECO:0007669"/>
    <property type="project" value="TreeGrafter"/>
</dbReference>
<proteinExistence type="inferred from homology"/>
<evidence type="ECO:0000256" key="7">
    <source>
        <dbReference type="ARBA" id="ARBA00023187"/>
    </source>
</evidence>
<dbReference type="GO" id="GO:0030154">
    <property type="term" value="P:cell differentiation"/>
    <property type="evidence" value="ECO:0007669"/>
    <property type="project" value="UniProtKB-KW"/>
</dbReference>
<accession>A0A8C4N0S0</accession>
<dbReference type="AlphaFoldDB" id="A0A8C4N0S0"/>
<name>A0A8C4N0S0_EQUAS</name>
<feature type="region of interest" description="Disordered" evidence="15">
    <location>
        <begin position="1"/>
        <end position="27"/>
    </location>
</feature>
<dbReference type="Gene3D" id="3.30.70.330">
    <property type="match status" value="1"/>
</dbReference>
<evidence type="ECO:0000256" key="6">
    <source>
        <dbReference type="ARBA" id="ARBA00022884"/>
    </source>
</evidence>
<evidence type="ECO:0000256" key="2">
    <source>
        <dbReference type="ARBA" id="ARBA00004514"/>
    </source>
</evidence>
<evidence type="ECO:0000256" key="12">
    <source>
        <dbReference type="ARBA" id="ARBA00078737"/>
    </source>
</evidence>
<dbReference type="InterPro" id="IPR035979">
    <property type="entry name" value="RBD_domain_sf"/>
</dbReference>
<dbReference type="PROSITE" id="PS50102">
    <property type="entry name" value="RRM"/>
    <property type="match status" value="1"/>
</dbReference>
<dbReference type="CDD" id="cd12384">
    <property type="entry name" value="RRM_RBM24_RBM38_like"/>
    <property type="match status" value="1"/>
</dbReference>
<dbReference type="GO" id="GO:0008380">
    <property type="term" value="P:RNA splicing"/>
    <property type="evidence" value="ECO:0007669"/>
    <property type="project" value="UniProtKB-KW"/>
</dbReference>
<evidence type="ECO:0000256" key="15">
    <source>
        <dbReference type="SAM" id="MobiDB-lite"/>
    </source>
</evidence>
<evidence type="ECO:0000256" key="1">
    <source>
        <dbReference type="ARBA" id="ARBA00004123"/>
    </source>
</evidence>
<keyword evidence="7" id="KW-0508">mRNA splicing</keyword>
<evidence type="ECO:0000256" key="13">
    <source>
        <dbReference type="ARBA" id="ARBA00079967"/>
    </source>
</evidence>
<dbReference type="GO" id="GO:0005634">
    <property type="term" value="C:nucleus"/>
    <property type="evidence" value="ECO:0007669"/>
    <property type="project" value="UniProtKB-SubCell"/>
</dbReference>
<keyword evidence="8" id="KW-0539">Nucleus</keyword>